<evidence type="ECO:0000256" key="5">
    <source>
        <dbReference type="PROSITE-ProRule" id="PRU00339"/>
    </source>
</evidence>
<keyword evidence="4 5" id="KW-0802">TPR repeat</keyword>
<keyword evidence="3" id="KW-0201">Cytochrome c-type biogenesis</keyword>
<evidence type="ECO:0000313" key="8">
    <source>
        <dbReference type="EMBL" id="MBI4922483.1"/>
    </source>
</evidence>
<evidence type="ECO:0000256" key="2">
    <source>
        <dbReference type="ARBA" id="ARBA00022737"/>
    </source>
</evidence>
<evidence type="ECO:0000256" key="3">
    <source>
        <dbReference type="ARBA" id="ARBA00022748"/>
    </source>
</evidence>
<evidence type="ECO:0000256" key="4">
    <source>
        <dbReference type="ARBA" id="ARBA00022803"/>
    </source>
</evidence>
<evidence type="ECO:0000313" key="9">
    <source>
        <dbReference type="Proteomes" id="UP000782610"/>
    </source>
</evidence>
<dbReference type="PANTHER" id="PTHR47870:SF1">
    <property type="entry name" value="CYTOCHROME C-TYPE BIOGENESIS PROTEIN CCMH"/>
    <property type="match status" value="1"/>
</dbReference>
<organism evidence="8 9">
    <name type="scientific">Devosia nanyangense</name>
    <dbReference type="NCBI Taxonomy" id="1228055"/>
    <lineage>
        <taxon>Bacteria</taxon>
        <taxon>Pseudomonadati</taxon>
        <taxon>Pseudomonadota</taxon>
        <taxon>Alphaproteobacteria</taxon>
        <taxon>Hyphomicrobiales</taxon>
        <taxon>Devosiaceae</taxon>
        <taxon>Devosia</taxon>
    </lineage>
</organism>
<dbReference type="Proteomes" id="UP000782610">
    <property type="component" value="Unassembled WGS sequence"/>
</dbReference>
<keyword evidence="6" id="KW-0472">Membrane</keyword>
<feature type="repeat" description="TPR" evidence="5">
    <location>
        <begin position="152"/>
        <end position="185"/>
    </location>
</feature>
<dbReference type="PROSITE" id="PS50005">
    <property type="entry name" value="TPR"/>
    <property type="match status" value="1"/>
</dbReference>
<dbReference type="GO" id="GO:0017004">
    <property type="term" value="P:cytochrome complex assembly"/>
    <property type="evidence" value="ECO:0007669"/>
    <property type="project" value="UniProtKB-KW"/>
</dbReference>
<evidence type="ECO:0000256" key="1">
    <source>
        <dbReference type="ARBA" id="ARBA00004196"/>
    </source>
</evidence>
<dbReference type="GO" id="GO:0005886">
    <property type="term" value="C:plasma membrane"/>
    <property type="evidence" value="ECO:0007669"/>
    <property type="project" value="TreeGrafter"/>
</dbReference>
<dbReference type="InterPro" id="IPR051263">
    <property type="entry name" value="C-type_cytochrome_biogenesis"/>
</dbReference>
<keyword evidence="6" id="KW-1133">Transmembrane helix</keyword>
<dbReference type="InterPro" id="IPR017560">
    <property type="entry name" value="Cyt_c_biogenesis_CcmI"/>
</dbReference>
<protein>
    <submittedName>
        <fullName evidence="8">C-type cytochrome biogenesis protein CcmI</fullName>
    </submittedName>
</protein>
<name>A0A933L1Z8_9HYPH</name>
<reference evidence="8" key="1">
    <citation type="submission" date="2020-07" db="EMBL/GenBank/DDBJ databases">
        <title>Huge and variable diversity of episymbiotic CPR bacteria and DPANN archaea in groundwater ecosystems.</title>
        <authorList>
            <person name="He C.Y."/>
            <person name="Keren R."/>
            <person name="Whittaker M."/>
            <person name="Farag I.F."/>
            <person name="Doudna J."/>
            <person name="Cate J.H.D."/>
            <person name="Banfield J.F."/>
        </authorList>
    </citation>
    <scope>NUCLEOTIDE SEQUENCE</scope>
    <source>
        <strain evidence="8">NC_groundwater_1586_Pr3_B-0.1um_66_15</strain>
    </source>
</reference>
<dbReference type="AlphaFoldDB" id="A0A933L1Z8"/>
<comment type="subcellular location">
    <subcellularLocation>
        <location evidence="1">Cell envelope</location>
    </subcellularLocation>
</comment>
<proteinExistence type="predicted"/>
<dbReference type="InterPro" id="IPR056413">
    <property type="entry name" value="TPR_CcmH_CycH"/>
</dbReference>
<dbReference type="NCBIfam" id="TIGR03142">
    <property type="entry name" value="cytochro_ccmI"/>
    <property type="match status" value="1"/>
</dbReference>
<dbReference type="InterPro" id="IPR019734">
    <property type="entry name" value="TPR_rpt"/>
</dbReference>
<feature type="domain" description="Cytochrome c-type biogenesis protein H TPR" evidence="7">
    <location>
        <begin position="140"/>
        <end position="253"/>
    </location>
</feature>
<dbReference type="SUPFAM" id="SSF48452">
    <property type="entry name" value="TPR-like"/>
    <property type="match status" value="1"/>
</dbReference>
<feature type="transmembrane region" description="Helical" evidence="6">
    <location>
        <begin position="91"/>
        <end position="111"/>
    </location>
</feature>
<keyword evidence="2" id="KW-0677">Repeat</keyword>
<dbReference type="EMBL" id="JACRAF010000032">
    <property type="protein sequence ID" value="MBI4922483.1"/>
    <property type="molecule type" value="Genomic_DNA"/>
</dbReference>
<dbReference type="GO" id="GO:0030313">
    <property type="term" value="C:cell envelope"/>
    <property type="evidence" value="ECO:0007669"/>
    <property type="project" value="UniProtKB-SubCell"/>
</dbReference>
<dbReference type="Gene3D" id="1.25.40.10">
    <property type="entry name" value="Tetratricopeptide repeat domain"/>
    <property type="match status" value="1"/>
</dbReference>
<dbReference type="PANTHER" id="PTHR47870">
    <property type="entry name" value="CYTOCHROME C-TYPE BIOGENESIS PROTEIN CCMH"/>
    <property type="match status" value="1"/>
</dbReference>
<dbReference type="InterPro" id="IPR011990">
    <property type="entry name" value="TPR-like_helical_dom_sf"/>
</dbReference>
<gene>
    <name evidence="8" type="primary">ccmI</name>
    <name evidence="8" type="ORF">HY834_12100</name>
</gene>
<keyword evidence="6" id="KW-0812">Transmembrane</keyword>
<evidence type="ECO:0000259" key="7">
    <source>
        <dbReference type="Pfam" id="PF23914"/>
    </source>
</evidence>
<evidence type="ECO:0000256" key="6">
    <source>
        <dbReference type="SAM" id="Phobius"/>
    </source>
</evidence>
<sequence>MTIWLFALLLTAIACATLYYAGAGRTVNATAGTADAVAEHFRAQLRAIEMDAAAGRLGTIEATSAKGELAREVMRLKDETSDARPVTGGKAAIVAAVGLVAALAVGTYAYLGRPDLPALPLASRDVATENGLDLNAAIKTIETRLAQTPDDLRGWQVIAPAYIQLGRYTDAVRALRRVNELAPPTADTQTDLGEALMMANGGSVAGEPLELFRKAAVLDPKHIRSRYYIAGEETRAGDYVAAVRDWNALLALGKGDEPWAVTAKQGLAFAEAALDPGAAAPAEPDAAQIAAMVDGLDARLKSEGGSIEEWTRLVRSRMVEGRMDDAQAAYDAARKAYPDAKLRTELDVLAADNGLVAK</sequence>
<comment type="caution">
    <text evidence="8">The sequence shown here is derived from an EMBL/GenBank/DDBJ whole genome shotgun (WGS) entry which is preliminary data.</text>
</comment>
<accession>A0A933L1Z8</accession>
<dbReference type="Pfam" id="PF23914">
    <property type="entry name" value="TPR_CcmH_CycH"/>
    <property type="match status" value="1"/>
</dbReference>